<evidence type="ECO:0000256" key="1">
    <source>
        <dbReference type="SAM" id="MobiDB-lite"/>
    </source>
</evidence>
<evidence type="ECO:0000313" key="3">
    <source>
        <dbReference type="EMBL" id="WXB09162.1"/>
    </source>
</evidence>
<organism evidence="3 4">
    <name type="scientific">Pendulispora rubella</name>
    <dbReference type="NCBI Taxonomy" id="2741070"/>
    <lineage>
        <taxon>Bacteria</taxon>
        <taxon>Pseudomonadati</taxon>
        <taxon>Myxococcota</taxon>
        <taxon>Myxococcia</taxon>
        <taxon>Myxococcales</taxon>
        <taxon>Sorangiineae</taxon>
        <taxon>Pendulisporaceae</taxon>
        <taxon>Pendulispora</taxon>
    </lineage>
</organism>
<dbReference type="InterPro" id="IPR009875">
    <property type="entry name" value="PilZ_domain"/>
</dbReference>
<dbReference type="NCBIfam" id="TIGR02266">
    <property type="entry name" value="gmx_TIGR02266"/>
    <property type="match status" value="1"/>
</dbReference>
<feature type="region of interest" description="Disordered" evidence="1">
    <location>
        <begin position="1"/>
        <end position="20"/>
    </location>
</feature>
<dbReference type="RefSeq" id="WP_394838833.1">
    <property type="nucleotide sequence ID" value="NZ_CP089929.1"/>
</dbReference>
<feature type="domain" description="PilZ" evidence="2">
    <location>
        <begin position="19"/>
        <end position="121"/>
    </location>
</feature>
<dbReference type="SUPFAM" id="SSF141371">
    <property type="entry name" value="PilZ domain-like"/>
    <property type="match status" value="1"/>
</dbReference>
<sequence length="131" mass="14732">MAMRDDASSPHSSAPSSEDRRRNDRYEVIWSVDCVTDETFLYASITNISEMGIFVKTLEPLPIGTRLLLSFSPPGYEPFKLGGVVAWQNRVKLQADNPNPGMGVRFTELGIQERERLVEVIRTIAYLRGAN</sequence>
<gene>
    <name evidence="3" type="ORF">LVJ94_18240</name>
</gene>
<accession>A0ABZ2LK05</accession>
<protein>
    <submittedName>
        <fullName evidence="3">TIGR02266 family protein</fullName>
    </submittedName>
</protein>
<reference evidence="3" key="1">
    <citation type="submission" date="2021-12" db="EMBL/GenBank/DDBJ databases">
        <title>Discovery of the Pendulisporaceae a myxobacterial family with distinct sporulation behavior and unique specialized metabolism.</title>
        <authorList>
            <person name="Garcia R."/>
            <person name="Popoff A."/>
            <person name="Bader C.D."/>
            <person name="Loehr J."/>
            <person name="Walesch S."/>
            <person name="Walt C."/>
            <person name="Boldt J."/>
            <person name="Bunk B."/>
            <person name="Haeckl F.J.F.P.J."/>
            <person name="Gunesch A.P."/>
            <person name="Birkelbach J."/>
            <person name="Nuebel U."/>
            <person name="Pietschmann T."/>
            <person name="Bach T."/>
            <person name="Mueller R."/>
        </authorList>
    </citation>
    <scope>NUCLEOTIDE SEQUENCE</scope>
    <source>
        <strain evidence="3">MSr11367</strain>
    </source>
</reference>
<evidence type="ECO:0000313" key="4">
    <source>
        <dbReference type="Proteomes" id="UP001374803"/>
    </source>
</evidence>
<evidence type="ECO:0000259" key="2">
    <source>
        <dbReference type="Pfam" id="PF07238"/>
    </source>
</evidence>
<keyword evidence="4" id="KW-1185">Reference proteome</keyword>
<dbReference type="InterPro" id="IPR011752">
    <property type="entry name" value="PilV_Myxo-type"/>
</dbReference>
<name>A0ABZ2LK05_9BACT</name>
<dbReference type="Gene3D" id="2.40.10.220">
    <property type="entry name" value="predicted glycosyltransferase like domains"/>
    <property type="match status" value="1"/>
</dbReference>
<dbReference type="Proteomes" id="UP001374803">
    <property type="component" value="Chromosome"/>
</dbReference>
<dbReference type="EMBL" id="CP089983">
    <property type="protein sequence ID" value="WXB09162.1"/>
    <property type="molecule type" value="Genomic_DNA"/>
</dbReference>
<proteinExistence type="predicted"/>
<dbReference type="Pfam" id="PF07238">
    <property type="entry name" value="PilZ"/>
    <property type="match status" value="1"/>
</dbReference>